<protein>
    <recommendedName>
        <fullName evidence="3">DUF2336 domain-containing protein</fullName>
    </recommendedName>
</protein>
<keyword evidence="2" id="KW-1185">Reference proteome</keyword>
<reference evidence="2" key="1">
    <citation type="submission" date="2017-08" db="EMBL/GenBank/DDBJ databases">
        <authorList>
            <person name="Varghese N."/>
            <person name="Submissions S."/>
        </authorList>
    </citation>
    <scope>NUCLEOTIDE SEQUENCE [LARGE SCALE GENOMIC DNA]</scope>
    <source>
        <strain evidence="2">KCTC 23107</strain>
    </source>
</reference>
<dbReference type="InterPro" id="IPR014598">
    <property type="entry name" value="UCP035865"/>
</dbReference>
<gene>
    <name evidence="1" type="ORF">SAMN05877838_0028</name>
</gene>
<dbReference type="PIRSF" id="PIRSF035865">
    <property type="entry name" value="UCP035865"/>
    <property type="match status" value="1"/>
</dbReference>
<evidence type="ECO:0008006" key="3">
    <source>
        <dbReference type="Google" id="ProtNLM"/>
    </source>
</evidence>
<evidence type="ECO:0000313" key="2">
    <source>
        <dbReference type="Proteomes" id="UP000219465"/>
    </source>
</evidence>
<evidence type="ECO:0000313" key="1">
    <source>
        <dbReference type="EMBL" id="SOE08317.1"/>
    </source>
</evidence>
<dbReference type="EMBL" id="OCPC01000001">
    <property type="protein sequence ID" value="SOE08317.1"/>
    <property type="molecule type" value="Genomic_DNA"/>
</dbReference>
<dbReference type="OrthoDB" id="9798569at2"/>
<proteinExistence type="predicted"/>
<dbReference type="InterPro" id="IPR019285">
    <property type="entry name" value="DUF2336"/>
</dbReference>
<dbReference type="Proteomes" id="UP000219465">
    <property type="component" value="Unassembled WGS sequence"/>
</dbReference>
<dbReference type="AlphaFoldDB" id="A0A286HKR8"/>
<accession>A0A286HKR8</accession>
<dbReference type="Pfam" id="PF10098">
    <property type="entry name" value="DUF2336"/>
    <property type="match status" value="1"/>
</dbReference>
<sequence length="379" mass="40661">MIVSSFLKWSETAKVSDRCRATQALTRAYAQGQMKPSERQEAEAALSLLLEDPSPKVRLALAEGLALVEHAPRSILLGLASDQIEVAGRIIALSPALADNDLIEIIAGGRPSLQRFVAFRCPVSVSVAAAMAEVGEADAVADMLDNPHVILARISIRRIADRFGDNAEIRARLFERRDLPCDVRQALVERLGAALAGSDFVRSAIGGSRGRKVTEEACMNATLGLAETVGQDEIPALVEHLRLGGRLTPAFLIHALCAGNVDFFASAVVSLSGMSDARVRGILVDGRETAMRALYRAIGLGSDLAPVFVTATQIWRAASRLNANIDTGKVTRELLQRHAGDAARQPSVAELLRLVESMHLSWHRHASRSYAQALAAQAA</sequence>
<dbReference type="RefSeq" id="WP_097103873.1">
    <property type="nucleotide sequence ID" value="NZ_OCPC01000001.1"/>
</dbReference>
<name>A0A286HKR8_9HYPH</name>
<organism evidence="1 2">
    <name type="scientific">Hoeflea halophila</name>
    <dbReference type="NCBI Taxonomy" id="714899"/>
    <lineage>
        <taxon>Bacteria</taxon>
        <taxon>Pseudomonadati</taxon>
        <taxon>Pseudomonadota</taxon>
        <taxon>Alphaproteobacteria</taxon>
        <taxon>Hyphomicrobiales</taxon>
        <taxon>Rhizobiaceae</taxon>
        <taxon>Hoeflea</taxon>
    </lineage>
</organism>